<evidence type="ECO:0000256" key="1">
    <source>
        <dbReference type="SAM" id="Phobius"/>
    </source>
</evidence>
<gene>
    <name evidence="2" type="ORF">CON36_29815</name>
</gene>
<evidence type="ECO:0000313" key="3">
    <source>
        <dbReference type="Proteomes" id="UP000219922"/>
    </source>
</evidence>
<dbReference type="Proteomes" id="UP000219922">
    <property type="component" value="Unassembled WGS sequence"/>
</dbReference>
<feature type="transmembrane region" description="Helical" evidence="1">
    <location>
        <begin position="80"/>
        <end position="102"/>
    </location>
</feature>
<dbReference type="EMBL" id="NVMX01000064">
    <property type="protein sequence ID" value="PDZ95166.1"/>
    <property type="molecule type" value="Genomic_DNA"/>
</dbReference>
<proteinExistence type="predicted"/>
<name>A0A9X6XWE5_BACCE</name>
<keyword evidence="1" id="KW-1133">Transmembrane helix</keyword>
<feature type="transmembrane region" description="Helical" evidence="1">
    <location>
        <begin position="42"/>
        <end position="65"/>
    </location>
</feature>
<reference evidence="2 3" key="1">
    <citation type="submission" date="2017-09" db="EMBL/GenBank/DDBJ databases">
        <title>Large-scale bioinformatics analysis of Bacillus genomes uncovers conserved roles of natural products in bacterial physiology.</title>
        <authorList>
            <consortium name="Agbiome Team Llc"/>
            <person name="Bleich R.M."/>
            <person name="Grubbs K.J."/>
            <person name="Santa Maria K.C."/>
            <person name="Allen S.E."/>
            <person name="Farag S."/>
            <person name="Shank E.A."/>
            <person name="Bowers A."/>
        </authorList>
    </citation>
    <scope>NUCLEOTIDE SEQUENCE [LARGE SCALE GENOMIC DNA]</scope>
    <source>
        <strain evidence="2 3">AFS092789</strain>
    </source>
</reference>
<sequence length="108" mass="12040">MLLELTAMILFMFVMIANFFATTVVSVVHFKFFRKANVTSSMSYILSGVLALVGFIGGLFVMTAIQKPVNNLVLGEYTKFFILTTILLLVTILPTVISFGTYKLKTEK</sequence>
<dbReference type="RefSeq" id="WP_098006219.1">
    <property type="nucleotide sequence ID" value="NZ_NUJB01000041.1"/>
</dbReference>
<keyword evidence="1" id="KW-0812">Transmembrane</keyword>
<comment type="caution">
    <text evidence="2">The sequence shown here is derived from an EMBL/GenBank/DDBJ whole genome shotgun (WGS) entry which is preliminary data.</text>
</comment>
<keyword evidence="1" id="KW-0472">Membrane</keyword>
<dbReference type="AlphaFoldDB" id="A0A9X6XWE5"/>
<evidence type="ECO:0000313" key="2">
    <source>
        <dbReference type="EMBL" id="PDZ95166.1"/>
    </source>
</evidence>
<accession>A0A9X6XWE5</accession>
<protein>
    <submittedName>
        <fullName evidence="2">Uncharacterized protein</fullName>
    </submittedName>
</protein>
<feature type="transmembrane region" description="Helical" evidence="1">
    <location>
        <begin position="6"/>
        <end position="30"/>
    </location>
</feature>
<organism evidence="2 3">
    <name type="scientific">Bacillus cereus</name>
    <dbReference type="NCBI Taxonomy" id="1396"/>
    <lineage>
        <taxon>Bacteria</taxon>
        <taxon>Bacillati</taxon>
        <taxon>Bacillota</taxon>
        <taxon>Bacilli</taxon>
        <taxon>Bacillales</taxon>
        <taxon>Bacillaceae</taxon>
        <taxon>Bacillus</taxon>
        <taxon>Bacillus cereus group</taxon>
    </lineage>
</organism>